<keyword evidence="4" id="KW-0547">Nucleotide-binding</keyword>
<dbReference type="Pfam" id="PF00069">
    <property type="entry name" value="Pkinase"/>
    <property type="match status" value="1"/>
</dbReference>
<dbReference type="InterPro" id="IPR001919">
    <property type="entry name" value="CBD2"/>
</dbReference>
<dbReference type="PANTHER" id="PTHR43289:SF6">
    <property type="entry name" value="SERINE_THREONINE-PROTEIN KINASE NEKL-3"/>
    <property type="match status" value="1"/>
</dbReference>
<protein>
    <recommendedName>
        <fullName evidence="1">non-specific serine/threonine protein kinase</fullName>
        <ecNumber evidence="1">2.7.11.1</ecNumber>
    </recommendedName>
</protein>
<accession>A0ABP5V5J2</accession>
<dbReference type="SUPFAM" id="SSF49384">
    <property type="entry name" value="Carbohydrate-binding domain"/>
    <property type="match status" value="1"/>
</dbReference>
<name>A0ABP5V5J2_9ACTN</name>
<evidence type="ECO:0000256" key="1">
    <source>
        <dbReference type="ARBA" id="ARBA00012513"/>
    </source>
</evidence>
<dbReference type="CDD" id="cd14014">
    <property type="entry name" value="STKc_PknB_like"/>
    <property type="match status" value="1"/>
</dbReference>
<dbReference type="InterPro" id="IPR008271">
    <property type="entry name" value="Ser/Thr_kinase_AS"/>
</dbReference>
<dbReference type="PANTHER" id="PTHR43289">
    <property type="entry name" value="MITOGEN-ACTIVATED PROTEIN KINASE KINASE KINASE 20-RELATED"/>
    <property type="match status" value="1"/>
</dbReference>
<dbReference type="PROSITE" id="PS50011">
    <property type="entry name" value="PROTEIN_KINASE_DOM"/>
    <property type="match status" value="1"/>
</dbReference>
<dbReference type="SMART" id="SM00220">
    <property type="entry name" value="S_TKc"/>
    <property type="match status" value="1"/>
</dbReference>
<dbReference type="InterPro" id="IPR000719">
    <property type="entry name" value="Prot_kinase_dom"/>
</dbReference>
<dbReference type="RefSeq" id="WP_344620623.1">
    <property type="nucleotide sequence ID" value="NZ_BAAARV010000138.1"/>
</dbReference>
<dbReference type="InterPro" id="IPR012291">
    <property type="entry name" value="CBM2_carb-bd_dom_sf"/>
</dbReference>
<dbReference type="EMBL" id="BAAARV010000138">
    <property type="protein sequence ID" value="GAA2394413.1"/>
    <property type="molecule type" value="Genomic_DNA"/>
</dbReference>
<evidence type="ECO:0000313" key="10">
    <source>
        <dbReference type="Proteomes" id="UP001501444"/>
    </source>
</evidence>
<dbReference type="EC" id="2.7.11.1" evidence="1"/>
<dbReference type="Proteomes" id="UP001501444">
    <property type="component" value="Unassembled WGS sequence"/>
</dbReference>
<reference evidence="10" key="1">
    <citation type="journal article" date="2019" name="Int. J. Syst. Evol. Microbiol.">
        <title>The Global Catalogue of Microorganisms (GCM) 10K type strain sequencing project: providing services to taxonomists for standard genome sequencing and annotation.</title>
        <authorList>
            <consortium name="The Broad Institute Genomics Platform"/>
            <consortium name="The Broad Institute Genome Sequencing Center for Infectious Disease"/>
            <person name="Wu L."/>
            <person name="Ma J."/>
        </authorList>
    </citation>
    <scope>NUCLEOTIDE SEQUENCE [LARGE SCALE GENOMIC DNA]</scope>
    <source>
        <strain evidence="10">JCM 3272</strain>
    </source>
</reference>
<dbReference type="PROSITE" id="PS00108">
    <property type="entry name" value="PROTEIN_KINASE_ST"/>
    <property type="match status" value="1"/>
</dbReference>
<keyword evidence="10" id="KW-1185">Reference proteome</keyword>
<evidence type="ECO:0000256" key="6">
    <source>
        <dbReference type="ARBA" id="ARBA00022840"/>
    </source>
</evidence>
<feature type="domain" description="Protein kinase" evidence="8">
    <location>
        <begin position="8"/>
        <end position="270"/>
    </location>
</feature>
<evidence type="ECO:0000256" key="2">
    <source>
        <dbReference type="ARBA" id="ARBA00022527"/>
    </source>
</evidence>
<dbReference type="Gene3D" id="3.30.200.20">
    <property type="entry name" value="Phosphorylase Kinase, domain 1"/>
    <property type="match status" value="1"/>
</dbReference>
<dbReference type="InterPro" id="IPR011009">
    <property type="entry name" value="Kinase-like_dom_sf"/>
</dbReference>
<feature type="region of interest" description="Disordered" evidence="7">
    <location>
        <begin position="274"/>
        <end position="308"/>
    </location>
</feature>
<evidence type="ECO:0000256" key="3">
    <source>
        <dbReference type="ARBA" id="ARBA00022679"/>
    </source>
</evidence>
<evidence type="ECO:0000256" key="5">
    <source>
        <dbReference type="ARBA" id="ARBA00022777"/>
    </source>
</evidence>
<keyword evidence="6" id="KW-0067">ATP-binding</keyword>
<comment type="caution">
    <text evidence="9">The sequence shown here is derived from an EMBL/GenBank/DDBJ whole genome shotgun (WGS) entry which is preliminary data.</text>
</comment>
<gene>
    <name evidence="9" type="ORF">GCM10010170_108370</name>
</gene>
<evidence type="ECO:0000259" key="8">
    <source>
        <dbReference type="PROSITE" id="PS50011"/>
    </source>
</evidence>
<dbReference type="SMART" id="SM00637">
    <property type="entry name" value="CBD_II"/>
    <property type="match status" value="1"/>
</dbReference>
<keyword evidence="2" id="KW-0723">Serine/threonine-protein kinase</keyword>
<dbReference type="SUPFAM" id="SSF56112">
    <property type="entry name" value="Protein kinase-like (PK-like)"/>
    <property type="match status" value="1"/>
</dbReference>
<dbReference type="Gene3D" id="2.60.40.290">
    <property type="match status" value="1"/>
</dbReference>
<evidence type="ECO:0000256" key="7">
    <source>
        <dbReference type="SAM" id="MobiDB-lite"/>
    </source>
</evidence>
<sequence>MPTIARRYRLVSQAGSGGMAEVWQALDTRLDRTVAVKELLPELAGSARARERAVAEARAAARINHPNVAAVYDAGHRPRGVTRRVPYLVMEYVDGETLDRRLRGPSSMPWREAAWIVAQVADGLAAAHLHRVVHHDVKPGNIMLTASQVKIVDFGLASILSAVPGGRTGGLVGTPEYMAPEQLRGEPVTAATDVYALGLVLYQMLTGALPWTEASRHALVRQRRACTAVRLPPMAEVPAEIVGAVDACLADDPDARPSARRLAAVMRAAMGRHGDGVEASAPAPPPPVREQRPERPRHPCTVPWRTAPSRRRPRRALLVAAVALVAAAGWARPMWSTPAATASGPQHDARSRCAVRYVGHRTPTTFTADVSITGAAGRPWTLRFTAPSGQRVTRVQGAGWTQSGSLITVTGQGPLITAEPARVELGGVLDRPDAGFPTAFELDGSPCQRTVSIYAVGAPAEAGEP</sequence>
<evidence type="ECO:0000256" key="4">
    <source>
        <dbReference type="ARBA" id="ARBA00022741"/>
    </source>
</evidence>
<keyword evidence="3" id="KW-0808">Transferase</keyword>
<keyword evidence="5" id="KW-0418">Kinase</keyword>
<dbReference type="InterPro" id="IPR008965">
    <property type="entry name" value="CBM2/CBM3_carb-bd_dom_sf"/>
</dbReference>
<evidence type="ECO:0000313" key="9">
    <source>
        <dbReference type="EMBL" id="GAA2394413.1"/>
    </source>
</evidence>
<proteinExistence type="predicted"/>
<organism evidence="9 10">
    <name type="scientific">Dactylosporangium salmoneum</name>
    <dbReference type="NCBI Taxonomy" id="53361"/>
    <lineage>
        <taxon>Bacteria</taxon>
        <taxon>Bacillati</taxon>
        <taxon>Actinomycetota</taxon>
        <taxon>Actinomycetes</taxon>
        <taxon>Micromonosporales</taxon>
        <taxon>Micromonosporaceae</taxon>
        <taxon>Dactylosporangium</taxon>
    </lineage>
</organism>
<dbReference type="Gene3D" id="1.10.510.10">
    <property type="entry name" value="Transferase(Phosphotransferase) domain 1"/>
    <property type="match status" value="1"/>
</dbReference>